<proteinExistence type="predicted"/>
<dbReference type="AlphaFoldDB" id="A0A653C1Q2"/>
<dbReference type="OrthoDB" id="5866312at2759"/>
<dbReference type="EMBL" id="CAACVG010006748">
    <property type="protein sequence ID" value="VEN41433.1"/>
    <property type="molecule type" value="Genomic_DNA"/>
</dbReference>
<name>A0A653C1Q2_CALMS</name>
<sequence>MLFSNYSPICQCSIVKRETRSSLNRGWPGAARCGATVFCFGHCQVFSARVLQRARRAPGFCLNSGVPTRTTPTLTPTTTSRLVT</sequence>
<keyword evidence="2" id="KW-1185">Reference proteome</keyword>
<accession>A0A653C1Q2</accession>
<evidence type="ECO:0000313" key="1">
    <source>
        <dbReference type="EMBL" id="VEN41433.1"/>
    </source>
</evidence>
<evidence type="ECO:0000313" key="2">
    <source>
        <dbReference type="Proteomes" id="UP000410492"/>
    </source>
</evidence>
<dbReference type="Proteomes" id="UP000410492">
    <property type="component" value="Unassembled WGS sequence"/>
</dbReference>
<gene>
    <name evidence="1" type="ORF">CALMAC_LOCUS5251</name>
</gene>
<protein>
    <submittedName>
        <fullName evidence="1">Uncharacterized protein</fullName>
    </submittedName>
</protein>
<reference evidence="1 2" key="1">
    <citation type="submission" date="2019-01" db="EMBL/GenBank/DDBJ databases">
        <authorList>
            <person name="Sayadi A."/>
        </authorList>
    </citation>
    <scope>NUCLEOTIDE SEQUENCE [LARGE SCALE GENOMIC DNA]</scope>
</reference>
<organism evidence="1 2">
    <name type="scientific">Callosobruchus maculatus</name>
    <name type="common">Southern cowpea weevil</name>
    <name type="synonym">Pulse bruchid</name>
    <dbReference type="NCBI Taxonomy" id="64391"/>
    <lineage>
        <taxon>Eukaryota</taxon>
        <taxon>Metazoa</taxon>
        <taxon>Ecdysozoa</taxon>
        <taxon>Arthropoda</taxon>
        <taxon>Hexapoda</taxon>
        <taxon>Insecta</taxon>
        <taxon>Pterygota</taxon>
        <taxon>Neoptera</taxon>
        <taxon>Endopterygota</taxon>
        <taxon>Coleoptera</taxon>
        <taxon>Polyphaga</taxon>
        <taxon>Cucujiformia</taxon>
        <taxon>Chrysomeloidea</taxon>
        <taxon>Chrysomelidae</taxon>
        <taxon>Bruchinae</taxon>
        <taxon>Bruchini</taxon>
        <taxon>Callosobruchus</taxon>
    </lineage>
</organism>